<proteinExistence type="predicted"/>
<name>A0A316Z989_9BASI</name>
<sequence>MPRFSPLLAAAVALSLGSVAHAAALLNTPVTLTTCQPAALSWSGAQGSVYISAVVGTNTAAAPIKVFPVQRGDSGVYTWTVDVAEGITLTFIINDDTGVQNFTGQVTVREGSTDDCVTGNVSVGAAAAATGASSAPAAGAAPAPSSSAPASSSTSAAAGPGAGRTTTTGTSTFTSIGSGTSTFTGASSSSRASSSASSSAASASGTGAPANGAWSSRGAPSAAAVCAAVLAAFAL</sequence>
<protein>
    <submittedName>
        <fullName evidence="3">Uncharacterized protein</fullName>
    </submittedName>
</protein>
<accession>A0A316Z989</accession>
<keyword evidence="4" id="KW-1185">Reference proteome</keyword>
<dbReference type="PANTHER" id="PTHR37487">
    <property type="entry name" value="CHROMOSOME 1, WHOLE GENOME SHOTGUN SEQUENCE"/>
    <property type="match status" value="1"/>
</dbReference>
<dbReference type="EMBL" id="KZ819291">
    <property type="protein sequence ID" value="PWN98357.1"/>
    <property type="molecule type" value="Genomic_DNA"/>
</dbReference>
<feature type="chain" id="PRO_5016362563" evidence="2">
    <location>
        <begin position="23"/>
        <end position="235"/>
    </location>
</feature>
<dbReference type="GeneID" id="37271623"/>
<evidence type="ECO:0000313" key="4">
    <source>
        <dbReference type="Proteomes" id="UP000245946"/>
    </source>
</evidence>
<reference evidence="3 4" key="1">
    <citation type="journal article" date="2018" name="Mol. Biol. Evol.">
        <title>Broad Genomic Sampling Reveals a Smut Pathogenic Ancestry of the Fungal Clade Ustilaginomycotina.</title>
        <authorList>
            <person name="Kijpornyongpan T."/>
            <person name="Mondo S.J."/>
            <person name="Barry K."/>
            <person name="Sandor L."/>
            <person name="Lee J."/>
            <person name="Lipzen A."/>
            <person name="Pangilinan J."/>
            <person name="LaButti K."/>
            <person name="Hainaut M."/>
            <person name="Henrissat B."/>
            <person name="Grigoriev I.V."/>
            <person name="Spatafora J.W."/>
            <person name="Aime M.C."/>
        </authorList>
    </citation>
    <scope>NUCLEOTIDE SEQUENCE [LARGE SCALE GENOMIC DNA]</scope>
    <source>
        <strain evidence="3 4">MCA 4186</strain>
    </source>
</reference>
<dbReference type="Proteomes" id="UP000245946">
    <property type="component" value="Unassembled WGS sequence"/>
</dbReference>
<dbReference type="PANTHER" id="PTHR37487:SF2">
    <property type="entry name" value="EXPRESSED PROTEIN"/>
    <property type="match status" value="1"/>
</dbReference>
<evidence type="ECO:0000313" key="3">
    <source>
        <dbReference type="EMBL" id="PWN98357.1"/>
    </source>
</evidence>
<feature type="region of interest" description="Disordered" evidence="1">
    <location>
        <begin position="135"/>
        <end position="214"/>
    </location>
</feature>
<organism evidence="3 4">
    <name type="scientific">Tilletiopsis washingtonensis</name>
    <dbReference type="NCBI Taxonomy" id="58919"/>
    <lineage>
        <taxon>Eukaryota</taxon>
        <taxon>Fungi</taxon>
        <taxon>Dikarya</taxon>
        <taxon>Basidiomycota</taxon>
        <taxon>Ustilaginomycotina</taxon>
        <taxon>Exobasidiomycetes</taxon>
        <taxon>Entylomatales</taxon>
        <taxon>Entylomatales incertae sedis</taxon>
        <taxon>Tilletiopsis</taxon>
    </lineage>
</organism>
<gene>
    <name evidence="3" type="ORF">FA09DRAFT_338234</name>
</gene>
<dbReference type="AlphaFoldDB" id="A0A316Z989"/>
<dbReference type="STRING" id="58919.A0A316Z989"/>
<dbReference type="RefSeq" id="XP_025598636.1">
    <property type="nucleotide sequence ID" value="XM_025744079.1"/>
</dbReference>
<evidence type="ECO:0000256" key="1">
    <source>
        <dbReference type="SAM" id="MobiDB-lite"/>
    </source>
</evidence>
<evidence type="ECO:0000256" key="2">
    <source>
        <dbReference type="SAM" id="SignalP"/>
    </source>
</evidence>
<dbReference type="OrthoDB" id="3362246at2759"/>
<keyword evidence="2" id="KW-0732">Signal</keyword>
<feature type="signal peptide" evidence="2">
    <location>
        <begin position="1"/>
        <end position="22"/>
    </location>
</feature>